<sequence>MGTKIYSQYDLDPQLSSALKSIYEEVMWLSARPNVTPGRARAWYTHIMAEAVKRKLRRFTGKVSEMTATQNDGPLMLEHFKRIQTTLTALVEQHRAEQLNDPDAFIKTLVDYEQVHIVTRDENYAAMRAKGNYNQAGIVLFPWEELSEGQRTELWNKMLRGKVANAGAFKPQRITCTT</sequence>
<dbReference type="EMBL" id="CP014476">
    <property type="protein sequence ID" value="AMK76956.1"/>
    <property type="molecule type" value="Genomic_DNA"/>
</dbReference>
<keyword evidence="2" id="KW-1185">Reference proteome</keyword>
<dbReference type="AlphaFoldDB" id="A0A126T4F4"/>
<name>A0A126T4F4_9GAMM</name>
<dbReference type="KEGG" id="mdn:JT25_010730"/>
<proteinExistence type="predicted"/>
<evidence type="ECO:0000313" key="2">
    <source>
        <dbReference type="Proteomes" id="UP000030512"/>
    </source>
</evidence>
<accession>A0A126T4F4</accession>
<evidence type="ECO:0000313" key="1">
    <source>
        <dbReference type="EMBL" id="AMK76956.1"/>
    </source>
</evidence>
<organism evidence="1 2">
    <name type="scientific">Methylomonas denitrificans</name>
    <dbReference type="NCBI Taxonomy" id="1538553"/>
    <lineage>
        <taxon>Bacteria</taxon>
        <taxon>Pseudomonadati</taxon>
        <taxon>Pseudomonadota</taxon>
        <taxon>Gammaproteobacteria</taxon>
        <taxon>Methylococcales</taxon>
        <taxon>Methylococcaceae</taxon>
        <taxon>Methylomonas</taxon>
    </lineage>
</organism>
<dbReference type="Proteomes" id="UP000030512">
    <property type="component" value="Chromosome"/>
</dbReference>
<reference evidence="1 2" key="1">
    <citation type="journal article" date="2015" name="Environ. Microbiol.">
        <title>Methane oxidation coupled to nitrate reduction under hypoxia by the Gammaproteobacterium Methylomonas denitrificans, sp. nov. type strain FJG1.</title>
        <authorList>
            <person name="Kits K.D."/>
            <person name="Klotz M.G."/>
            <person name="Stein L.Y."/>
        </authorList>
    </citation>
    <scope>NUCLEOTIDE SEQUENCE [LARGE SCALE GENOMIC DNA]</scope>
    <source>
        <strain evidence="1 2">FJG1</strain>
    </source>
</reference>
<gene>
    <name evidence="1" type="ORF">JT25_010730</name>
</gene>
<dbReference type="STRING" id="1538553.JT25_010730"/>
<protein>
    <submittedName>
        <fullName evidence="1">Uncharacterized protein</fullName>
    </submittedName>
</protein>